<sequence length="157" mass="17176">MSGCLESKGLCTPFAFEMKQKECKSEFFGGQSQKTDLTETEVIIIGVICAVILLSLIIVLIVIICRRRTNAKDYGNSSTTVSRPVPNLQTNGNSVGPPKPQRGPDNQGSPSTPRKDPHHFLEAQDRKDLSKGGQESGYSTPEGQQQKPKKVIYEVVV</sequence>
<evidence type="ECO:0000256" key="1">
    <source>
        <dbReference type="SAM" id="MobiDB-lite"/>
    </source>
</evidence>
<evidence type="ECO:0000256" key="2">
    <source>
        <dbReference type="SAM" id="Phobius"/>
    </source>
</evidence>
<keyword evidence="2" id="KW-0812">Transmembrane</keyword>
<feature type="compositionally biased region" description="Polar residues" evidence="1">
    <location>
        <begin position="75"/>
        <end position="94"/>
    </location>
</feature>
<feature type="compositionally biased region" description="Basic and acidic residues" evidence="1">
    <location>
        <begin position="113"/>
        <end position="130"/>
    </location>
</feature>
<accession>K1QUJ4</accession>
<dbReference type="HOGENOM" id="CLU_1679631_0_0_1"/>
<proteinExistence type="predicted"/>
<keyword evidence="2" id="KW-1133">Transmembrane helix</keyword>
<dbReference type="InParanoid" id="K1QUJ4"/>
<name>K1QUJ4_MAGGI</name>
<evidence type="ECO:0000313" key="3">
    <source>
        <dbReference type="EMBL" id="EKC25226.1"/>
    </source>
</evidence>
<keyword evidence="2" id="KW-0472">Membrane</keyword>
<dbReference type="AlphaFoldDB" id="K1QUJ4"/>
<gene>
    <name evidence="3" type="ORF">CGI_10011941</name>
</gene>
<feature type="compositionally biased region" description="Polar residues" evidence="1">
    <location>
        <begin position="136"/>
        <end position="146"/>
    </location>
</feature>
<feature type="transmembrane region" description="Helical" evidence="2">
    <location>
        <begin position="42"/>
        <end position="65"/>
    </location>
</feature>
<reference evidence="3" key="1">
    <citation type="journal article" date="2012" name="Nature">
        <title>The oyster genome reveals stress adaptation and complexity of shell formation.</title>
        <authorList>
            <person name="Zhang G."/>
            <person name="Fang X."/>
            <person name="Guo X."/>
            <person name="Li L."/>
            <person name="Luo R."/>
            <person name="Xu F."/>
            <person name="Yang P."/>
            <person name="Zhang L."/>
            <person name="Wang X."/>
            <person name="Qi H."/>
            <person name="Xiong Z."/>
            <person name="Que H."/>
            <person name="Xie Y."/>
            <person name="Holland P.W."/>
            <person name="Paps J."/>
            <person name="Zhu Y."/>
            <person name="Wu F."/>
            <person name="Chen Y."/>
            <person name="Wang J."/>
            <person name="Peng C."/>
            <person name="Meng J."/>
            <person name="Yang L."/>
            <person name="Liu J."/>
            <person name="Wen B."/>
            <person name="Zhang N."/>
            <person name="Huang Z."/>
            <person name="Zhu Q."/>
            <person name="Feng Y."/>
            <person name="Mount A."/>
            <person name="Hedgecock D."/>
            <person name="Xu Z."/>
            <person name="Liu Y."/>
            <person name="Domazet-Loso T."/>
            <person name="Du Y."/>
            <person name="Sun X."/>
            <person name="Zhang S."/>
            <person name="Liu B."/>
            <person name="Cheng P."/>
            <person name="Jiang X."/>
            <person name="Li J."/>
            <person name="Fan D."/>
            <person name="Wang W."/>
            <person name="Fu W."/>
            <person name="Wang T."/>
            <person name="Wang B."/>
            <person name="Zhang J."/>
            <person name="Peng Z."/>
            <person name="Li Y."/>
            <person name="Li N."/>
            <person name="Wang J."/>
            <person name="Chen M."/>
            <person name="He Y."/>
            <person name="Tan F."/>
            <person name="Song X."/>
            <person name="Zheng Q."/>
            <person name="Huang R."/>
            <person name="Yang H."/>
            <person name="Du X."/>
            <person name="Chen L."/>
            <person name="Yang M."/>
            <person name="Gaffney P.M."/>
            <person name="Wang S."/>
            <person name="Luo L."/>
            <person name="She Z."/>
            <person name="Ming Y."/>
            <person name="Huang W."/>
            <person name="Zhang S."/>
            <person name="Huang B."/>
            <person name="Zhang Y."/>
            <person name="Qu T."/>
            <person name="Ni P."/>
            <person name="Miao G."/>
            <person name="Wang J."/>
            <person name="Wang Q."/>
            <person name="Steinberg C.E."/>
            <person name="Wang H."/>
            <person name="Li N."/>
            <person name="Qian L."/>
            <person name="Zhang G."/>
            <person name="Li Y."/>
            <person name="Yang H."/>
            <person name="Liu X."/>
            <person name="Wang J."/>
            <person name="Yin Y."/>
            <person name="Wang J."/>
        </authorList>
    </citation>
    <scope>NUCLEOTIDE SEQUENCE [LARGE SCALE GENOMIC DNA]</scope>
    <source>
        <strain evidence="3">05x7-T-G4-1.051#20</strain>
    </source>
</reference>
<feature type="region of interest" description="Disordered" evidence="1">
    <location>
        <begin position="72"/>
        <end position="151"/>
    </location>
</feature>
<organism evidence="3">
    <name type="scientific">Magallana gigas</name>
    <name type="common">Pacific oyster</name>
    <name type="synonym">Crassostrea gigas</name>
    <dbReference type="NCBI Taxonomy" id="29159"/>
    <lineage>
        <taxon>Eukaryota</taxon>
        <taxon>Metazoa</taxon>
        <taxon>Spiralia</taxon>
        <taxon>Lophotrochozoa</taxon>
        <taxon>Mollusca</taxon>
        <taxon>Bivalvia</taxon>
        <taxon>Autobranchia</taxon>
        <taxon>Pteriomorphia</taxon>
        <taxon>Ostreida</taxon>
        <taxon>Ostreoidea</taxon>
        <taxon>Ostreidae</taxon>
        <taxon>Magallana</taxon>
    </lineage>
</organism>
<dbReference type="EMBL" id="JH815769">
    <property type="protein sequence ID" value="EKC25226.1"/>
    <property type="molecule type" value="Genomic_DNA"/>
</dbReference>
<protein>
    <submittedName>
        <fullName evidence="3">Uncharacterized protein</fullName>
    </submittedName>
</protein>